<name>A0A4R6SSU0_9SPHI</name>
<gene>
    <name evidence="1" type="ORF">ATK78_3842</name>
</gene>
<evidence type="ECO:0000313" key="2">
    <source>
        <dbReference type="Proteomes" id="UP000295620"/>
    </source>
</evidence>
<dbReference type="Proteomes" id="UP000295620">
    <property type="component" value="Unassembled WGS sequence"/>
</dbReference>
<dbReference type="Gene3D" id="1.20.120.330">
    <property type="entry name" value="Nucleotidyltransferases domain 2"/>
    <property type="match status" value="1"/>
</dbReference>
<sequence>MEKLENKCPEAVISLINAHLNAESIFCFDERVAYPDQRKGTFLINRQLQEKTHLYLLVISDAGNKEPDVLKWEINTIQKAVADLHTAISVTLLVHTAQEVAEALRNNERFFSTVIKTSDMIYFKPELQSFKDLVRVKNISDEVFNQIQWQNRCKRADDFFTVAGEVFDEVNGEVTLCQMVMSMEQICLGLIELFLGYRPKFTDLENLIPICDCINEEFEKIMPRTDDHDQEIYVLLMLDVREFRTKRAIDVNFLLLNVLYVRCNRYIEAARALGDAEVNRMNQPYE</sequence>
<evidence type="ECO:0000313" key="1">
    <source>
        <dbReference type="EMBL" id="TDQ07713.1"/>
    </source>
</evidence>
<accession>A0A4R6SSU0</accession>
<protein>
    <submittedName>
        <fullName evidence="1">Uncharacterized protein</fullName>
    </submittedName>
</protein>
<dbReference type="AlphaFoldDB" id="A0A4R6SSU0"/>
<dbReference type="EMBL" id="SNYC01000006">
    <property type="protein sequence ID" value="TDQ07713.1"/>
    <property type="molecule type" value="Genomic_DNA"/>
</dbReference>
<reference evidence="1 2" key="1">
    <citation type="submission" date="2019-03" db="EMBL/GenBank/DDBJ databases">
        <title>Genomic Encyclopedia of Archaeal and Bacterial Type Strains, Phase II (KMG-II): from individual species to whole genera.</title>
        <authorList>
            <person name="Goeker M."/>
        </authorList>
    </citation>
    <scope>NUCLEOTIDE SEQUENCE [LARGE SCALE GENOMIC DNA]</scope>
    <source>
        <strain evidence="1 2">DSM 19035</strain>
    </source>
</reference>
<dbReference type="OrthoDB" id="1321649at2"/>
<comment type="caution">
    <text evidence="1">The sequence shown here is derived from an EMBL/GenBank/DDBJ whole genome shotgun (WGS) entry which is preliminary data.</text>
</comment>
<organism evidence="1 2">
    <name type="scientific">Pedobacter metabolipauper</name>
    <dbReference type="NCBI Taxonomy" id="425513"/>
    <lineage>
        <taxon>Bacteria</taxon>
        <taxon>Pseudomonadati</taxon>
        <taxon>Bacteroidota</taxon>
        <taxon>Sphingobacteriia</taxon>
        <taxon>Sphingobacteriales</taxon>
        <taxon>Sphingobacteriaceae</taxon>
        <taxon>Pedobacter</taxon>
    </lineage>
</organism>
<keyword evidence="2" id="KW-1185">Reference proteome</keyword>
<dbReference type="RefSeq" id="WP_133577647.1">
    <property type="nucleotide sequence ID" value="NZ_SNYC01000006.1"/>
</dbReference>
<proteinExistence type="predicted"/>